<comment type="caution">
    <text evidence="1">The sequence shown here is derived from an EMBL/GenBank/DDBJ whole genome shotgun (WGS) entry which is preliminary data.</text>
</comment>
<reference evidence="1" key="1">
    <citation type="journal article" date="2012" name="PLoS ONE">
        <title>Gene sets for utilization of primary and secondary nutrition supplies in the distal gut of endangered iberian lynx.</title>
        <authorList>
            <person name="Alcaide M."/>
            <person name="Messina E."/>
            <person name="Richter M."/>
            <person name="Bargiela R."/>
            <person name="Peplies J."/>
            <person name="Huws S.A."/>
            <person name="Newbold C.J."/>
            <person name="Golyshin P.N."/>
            <person name="Simon M.A."/>
            <person name="Lopez G."/>
            <person name="Yakimov M.M."/>
            <person name="Ferrer M."/>
        </authorList>
    </citation>
    <scope>NUCLEOTIDE SEQUENCE</scope>
</reference>
<gene>
    <name evidence="1" type="ORF">EVA_08443</name>
</gene>
<evidence type="ECO:0000313" key="1">
    <source>
        <dbReference type="EMBL" id="EJX03453.1"/>
    </source>
</evidence>
<dbReference type="EMBL" id="AMCI01002154">
    <property type="protein sequence ID" value="EJX03453.1"/>
    <property type="molecule type" value="Genomic_DNA"/>
</dbReference>
<name>J9GMH6_9ZZZZ</name>
<dbReference type="AlphaFoldDB" id="J9GMH6"/>
<organism evidence="1">
    <name type="scientific">gut metagenome</name>
    <dbReference type="NCBI Taxonomy" id="749906"/>
    <lineage>
        <taxon>unclassified sequences</taxon>
        <taxon>metagenomes</taxon>
        <taxon>organismal metagenomes</taxon>
    </lineage>
</organism>
<accession>J9GMH6</accession>
<proteinExistence type="predicted"/>
<sequence length="35" mass="4398">MCFFYRSIYFPSQEQRYQFLHKQINLNSRNHSSNL</sequence>
<protein>
    <submittedName>
        <fullName evidence="1">Uncharacterized protein</fullName>
    </submittedName>
</protein>